<organism evidence="2 3">
    <name type="scientific">Candidatus Roizmanbacteria bacterium RIFCSPHIGHO2_01_FULL_39_12c</name>
    <dbReference type="NCBI Taxonomy" id="1802031"/>
    <lineage>
        <taxon>Bacteria</taxon>
        <taxon>Candidatus Roizmaniibacteriota</taxon>
    </lineage>
</organism>
<evidence type="ECO:0000259" key="1">
    <source>
        <dbReference type="Pfam" id="PF00535"/>
    </source>
</evidence>
<dbReference type="AlphaFoldDB" id="A0A1F7G9F9"/>
<dbReference type="PANTHER" id="PTHR43630">
    <property type="entry name" value="POLY-BETA-1,6-N-ACETYL-D-GLUCOSAMINE SYNTHASE"/>
    <property type="match status" value="1"/>
</dbReference>
<sequence length="302" mass="34407">MEKLPTVTIATIACNEEANIKKFLESVLDQKEKGFKISTILVISDGSTDHTVKIAKSFKSNLIRVTDHSERIGKSARLNEIYKNLDTDLLLQSDSDIIYSHRFVARDMILGLLEEPKIAMCGGNPLPVKGSTFTENAINLTTEAYQQFRKKVRGGNNVFSADGRILAFKKELVEKLRIPEDMIANDMFSYLCCLSLGYKYKFVPTAIVDYRSPQDVGDHIKQNVRFRASPLRMEKYFPKGLASKETSIPIMLLYKTQFLIFLKHPISTLYIYLINLYCKLRARWTESKLNARWAVANSTKSV</sequence>
<dbReference type="PANTHER" id="PTHR43630:SF2">
    <property type="entry name" value="GLYCOSYLTRANSFERASE"/>
    <property type="match status" value="1"/>
</dbReference>
<dbReference type="EMBL" id="MFZG01000036">
    <property type="protein sequence ID" value="OGK15521.1"/>
    <property type="molecule type" value="Genomic_DNA"/>
</dbReference>
<dbReference type="Gene3D" id="3.90.550.10">
    <property type="entry name" value="Spore Coat Polysaccharide Biosynthesis Protein SpsA, Chain A"/>
    <property type="match status" value="1"/>
</dbReference>
<feature type="domain" description="Glycosyltransferase 2-like" evidence="1">
    <location>
        <begin position="9"/>
        <end position="176"/>
    </location>
</feature>
<accession>A0A1F7G9F9</accession>
<dbReference type="Pfam" id="PF00535">
    <property type="entry name" value="Glycos_transf_2"/>
    <property type="match status" value="1"/>
</dbReference>
<evidence type="ECO:0000313" key="2">
    <source>
        <dbReference type="EMBL" id="OGK15521.1"/>
    </source>
</evidence>
<reference evidence="2 3" key="1">
    <citation type="journal article" date="2016" name="Nat. Commun.">
        <title>Thousands of microbial genomes shed light on interconnected biogeochemical processes in an aquifer system.</title>
        <authorList>
            <person name="Anantharaman K."/>
            <person name="Brown C.T."/>
            <person name="Hug L.A."/>
            <person name="Sharon I."/>
            <person name="Castelle C.J."/>
            <person name="Probst A.J."/>
            <person name="Thomas B.C."/>
            <person name="Singh A."/>
            <person name="Wilkins M.J."/>
            <person name="Karaoz U."/>
            <person name="Brodie E.L."/>
            <person name="Williams K.H."/>
            <person name="Hubbard S.S."/>
            <person name="Banfield J.F."/>
        </authorList>
    </citation>
    <scope>NUCLEOTIDE SEQUENCE [LARGE SCALE GENOMIC DNA]</scope>
</reference>
<dbReference type="SUPFAM" id="SSF53448">
    <property type="entry name" value="Nucleotide-diphospho-sugar transferases"/>
    <property type="match status" value="1"/>
</dbReference>
<proteinExistence type="predicted"/>
<dbReference type="InterPro" id="IPR001173">
    <property type="entry name" value="Glyco_trans_2-like"/>
</dbReference>
<gene>
    <name evidence="2" type="ORF">A2774_04495</name>
</gene>
<dbReference type="InterPro" id="IPR029044">
    <property type="entry name" value="Nucleotide-diphossugar_trans"/>
</dbReference>
<dbReference type="Proteomes" id="UP000177208">
    <property type="component" value="Unassembled WGS sequence"/>
</dbReference>
<protein>
    <recommendedName>
        <fullName evidence="1">Glycosyltransferase 2-like domain-containing protein</fullName>
    </recommendedName>
</protein>
<evidence type="ECO:0000313" key="3">
    <source>
        <dbReference type="Proteomes" id="UP000177208"/>
    </source>
</evidence>
<name>A0A1F7G9F9_9BACT</name>
<comment type="caution">
    <text evidence="2">The sequence shown here is derived from an EMBL/GenBank/DDBJ whole genome shotgun (WGS) entry which is preliminary data.</text>
</comment>